<name>A0A644TFR6_9ZZZZ</name>
<dbReference type="EMBL" id="VSSQ01000029">
    <property type="protein sequence ID" value="MPL65743.1"/>
    <property type="molecule type" value="Genomic_DNA"/>
</dbReference>
<organism evidence="1">
    <name type="scientific">bioreactor metagenome</name>
    <dbReference type="NCBI Taxonomy" id="1076179"/>
    <lineage>
        <taxon>unclassified sequences</taxon>
        <taxon>metagenomes</taxon>
        <taxon>ecological metagenomes</taxon>
    </lineage>
</organism>
<reference evidence="1" key="1">
    <citation type="submission" date="2019-08" db="EMBL/GenBank/DDBJ databases">
        <authorList>
            <person name="Kucharzyk K."/>
            <person name="Murdoch R.W."/>
            <person name="Higgins S."/>
            <person name="Loffler F."/>
        </authorList>
    </citation>
    <scope>NUCLEOTIDE SEQUENCE</scope>
</reference>
<dbReference type="Gene3D" id="3.40.1500.20">
    <property type="match status" value="1"/>
</dbReference>
<protein>
    <recommendedName>
        <fullName evidence="2">Ferredoxin-dependent bilin reductase</fullName>
    </recommendedName>
</protein>
<gene>
    <name evidence="1" type="ORF">SDC9_11407</name>
</gene>
<evidence type="ECO:0008006" key="2">
    <source>
        <dbReference type="Google" id="ProtNLM"/>
    </source>
</evidence>
<comment type="caution">
    <text evidence="1">The sequence shown here is derived from an EMBL/GenBank/DDBJ whole genome shotgun (WGS) entry which is preliminary data.</text>
</comment>
<sequence>MKGDIIMNKIENDDFFDINKKAIEKEINVGMDILASIYNLKEVDSGKFAHLTIQNIAYNIKQYEIVGVGNLLVMDSKDSTSLQMVSFVITPYYKNLPLFSTDYLYIHQKRNFLIEYYDLVKEKDQLYTSYMDRFRTIKDKHTSLPDMELKKCWYDSMRSVCTAKNTSALQDEEIFAMFTENLKLFIEMEQAYGPLSENDIQAKWRITQDYIDGLVDTGGVSTDVFKAVLGPEKTKDFFNKVFFGTTEFK</sequence>
<dbReference type="AlphaFoldDB" id="A0A644TFR6"/>
<accession>A0A644TFR6</accession>
<evidence type="ECO:0000313" key="1">
    <source>
        <dbReference type="EMBL" id="MPL65743.1"/>
    </source>
</evidence>
<proteinExistence type="predicted"/>